<gene>
    <name evidence="5" type="ORF">CSSPJE1EN1_LOCUS28855</name>
</gene>
<reference evidence="5" key="1">
    <citation type="submission" date="2024-02" db="EMBL/GenBank/DDBJ databases">
        <authorList>
            <consortium name="ELIXIR-Norway"/>
            <consortium name="Elixir Norway"/>
        </authorList>
    </citation>
    <scope>NUCLEOTIDE SEQUENCE</scope>
</reference>
<keyword evidence="6" id="KW-1185">Reference proteome</keyword>
<evidence type="ECO:0000313" key="6">
    <source>
        <dbReference type="Proteomes" id="UP001497444"/>
    </source>
</evidence>
<comment type="caution">
    <text evidence="5">The sequence shown here is derived from an EMBL/GenBank/DDBJ whole genome shotgun (WGS) entry which is preliminary data.</text>
</comment>
<accession>A0ABP0VGA0</accession>
<feature type="coiled-coil region" evidence="2">
    <location>
        <begin position="3"/>
        <end position="51"/>
    </location>
</feature>
<feature type="domain" description="Golgin subfamily A conserved" evidence="4">
    <location>
        <begin position="2"/>
        <end position="196"/>
    </location>
</feature>
<dbReference type="Proteomes" id="UP001497444">
    <property type="component" value="Unassembled WGS sequence"/>
</dbReference>
<feature type="non-terminal residue" evidence="5">
    <location>
        <position position="1"/>
    </location>
</feature>
<dbReference type="InterPro" id="IPR043976">
    <property type="entry name" value="GOLGA_cons_dom"/>
</dbReference>
<evidence type="ECO:0000256" key="2">
    <source>
        <dbReference type="SAM" id="Coils"/>
    </source>
</evidence>
<evidence type="ECO:0000259" key="4">
    <source>
        <dbReference type="Pfam" id="PF15070"/>
    </source>
</evidence>
<protein>
    <recommendedName>
        <fullName evidence="4">Golgin subfamily A conserved domain-containing protein</fullName>
    </recommendedName>
</protein>
<feature type="compositionally biased region" description="Basic and acidic residues" evidence="3">
    <location>
        <begin position="236"/>
        <end position="251"/>
    </location>
</feature>
<proteinExistence type="predicted"/>
<evidence type="ECO:0000256" key="3">
    <source>
        <dbReference type="SAM" id="MobiDB-lite"/>
    </source>
</evidence>
<feature type="region of interest" description="Disordered" evidence="3">
    <location>
        <begin position="204"/>
        <end position="263"/>
    </location>
</feature>
<feature type="region of interest" description="Disordered" evidence="3">
    <location>
        <begin position="52"/>
        <end position="73"/>
    </location>
</feature>
<dbReference type="Pfam" id="PF15070">
    <property type="entry name" value="GOLGA2L5"/>
    <property type="match status" value="1"/>
</dbReference>
<dbReference type="PANTHER" id="PTHR10881:SF46">
    <property type="entry name" value="GOLGIN SUBFAMILY A MEMBER 2"/>
    <property type="match status" value="1"/>
</dbReference>
<organism evidence="5 6">
    <name type="scientific">Sphagnum jensenii</name>
    <dbReference type="NCBI Taxonomy" id="128206"/>
    <lineage>
        <taxon>Eukaryota</taxon>
        <taxon>Viridiplantae</taxon>
        <taxon>Streptophyta</taxon>
        <taxon>Embryophyta</taxon>
        <taxon>Bryophyta</taxon>
        <taxon>Sphagnophytina</taxon>
        <taxon>Sphagnopsida</taxon>
        <taxon>Sphagnales</taxon>
        <taxon>Sphagnaceae</taxon>
        <taxon>Sphagnum</taxon>
    </lineage>
</organism>
<feature type="coiled-coil region" evidence="2">
    <location>
        <begin position="317"/>
        <end position="354"/>
    </location>
</feature>
<feature type="compositionally biased region" description="Polar residues" evidence="3">
    <location>
        <begin position="52"/>
        <end position="68"/>
    </location>
</feature>
<evidence type="ECO:0000313" key="5">
    <source>
        <dbReference type="EMBL" id="CAK9253477.1"/>
    </source>
</evidence>
<evidence type="ECO:0000256" key="1">
    <source>
        <dbReference type="ARBA" id="ARBA00023054"/>
    </source>
</evidence>
<name>A0ABP0VGA0_9BRYO</name>
<dbReference type="EMBL" id="CAXAQS010000870">
    <property type="protein sequence ID" value="CAK9253477.1"/>
    <property type="molecule type" value="Genomic_DNA"/>
</dbReference>
<keyword evidence="1 2" id="KW-0175">Coiled coil</keyword>
<feature type="coiled-coil region" evidence="2">
    <location>
        <begin position="81"/>
        <end position="174"/>
    </location>
</feature>
<dbReference type="PANTHER" id="PTHR10881">
    <property type="entry name" value="GOLGIN SUBFAMILY A MEMBER-RELATED"/>
    <property type="match status" value="1"/>
</dbReference>
<feature type="compositionally biased region" description="Low complexity" evidence="3">
    <location>
        <begin position="207"/>
        <end position="222"/>
    </location>
</feature>
<sequence>KQLESLVDQINRLTDEREDAFSKIDRLESMLSNANDLNRQLAADLNDMQLKQQQSKLSTNEPKQQQQTGGVGGRDDNLVKIDLLENEIKYFKQQIDILLKEDVSTKRLLAEREQAVVNLNKLLENYEADREKYAALLEQNHNDKQTISRILSQNNELKTQLVELQDAYVNVTKVNLDLTTQLQTEQFKLKQLNETVMMMTQSTNHQNQNGSIDNNSSSSRLSAEWGDDEQTNGHVQSKEKEDDQNDVKDNESGGGDGPPKETIMDNIKRRIVYLEKENKDLNDYIVLMNRQIEDNGGGGRTVNGETGNGENGDNHLRSLLEDKFKKVMEDNADLREANQQLEHVIQQLQFETETIVDYITM</sequence>
<dbReference type="InterPro" id="IPR024858">
    <property type="entry name" value="GOLGA"/>
</dbReference>